<dbReference type="Pfam" id="PF03786">
    <property type="entry name" value="UxuA"/>
    <property type="match status" value="1"/>
</dbReference>
<dbReference type="NCBIfam" id="TIGR00695">
    <property type="entry name" value="uxuA"/>
    <property type="match status" value="1"/>
</dbReference>
<name>A0A1M7GCU5_9FLAO</name>
<dbReference type="NCBIfam" id="NF003027">
    <property type="entry name" value="PRK03906.1"/>
    <property type="match status" value="1"/>
</dbReference>
<evidence type="ECO:0000256" key="2">
    <source>
        <dbReference type="ARBA" id="ARBA00002713"/>
    </source>
</evidence>
<evidence type="ECO:0000313" key="10">
    <source>
        <dbReference type="EMBL" id="SHM13767.1"/>
    </source>
</evidence>
<reference evidence="11" key="1">
    <citation type="submission" date="2016-11" db="EMBL/GenBank/DDBJ databases">
        <authorList>
            <person name="Varghese N."/>
            <person name="Submissions S."/>
        </authorList>
    </citation>
    <scope>NUCLEOTIDE SEQUENCE [LARGE SCALE GENOMIC DNA]</scope>
    <source>
        <strain evidence="11">DSM 1811</strain>
    </source>
</reference>
<evidence type="ECO:0000256" key="6">
    <source>
        <dbReference type="ARBA" id="ARBA00023004"/>
    </source>
</evidence>
<comment type="similarity">
    <text evidence="4 9">Belongs to the mannonate dehydratase family.</text>
</comment>
<evidence type="ECO:0000256" key="3">
    <source>
        <dbReference type="ARBA" id="ARBA00004892"/>
    </source>
</evidence>
<comment type="pathway">
    <text evidence="3 9">Carbohydrate metabolism; pentose and glucuronate interconversion.</text>
</comment>
<dbReference type="InterPro" id="IPR036237">
    <property type="entry name" value="Xyl_isomerase-like_sf"/>
</dbReference>
<dbReference type="GO" id="GO:0030145">
    <property type="term" value="F:manganese ion binding"/>
    <property type="evidence" value="ECO:0007669"/>
    <property type="project" value="TreeGrafter"/>
</dbReference>
<dbReference type="AlphaFoldDB" id="A0A1M7GCU5"/>
<comment type="function">
    <text evidence="2 9">Catalyzes the dehydration of D-mannonate.</text>
</comment>
<evidence type="ECO:0000256" key="4">
    <source>
        <dbReference type="ARBA" id="ARBA00007389"/>
    </source>
</evidence>
<sequence length="409" mass="46485">MCLKFKVFKIKVLKNKVSIMIKMQQTMRWFGPQDNVTLRDIKQAGAIGIVTALHQIPVGEIWSIEDIKERQQIIREAGLEWSVVESLPVHEEIKRATGAYLQYIENYKISLKNLADCGIKIITYNFMPILDWVRTNHNFINEDGSKALLYNQLAFAYFDVFLLKRPNAENDYSEEEKANALEFGNKLSEEEKALLFKNVLLGLPGSKINFTAEQILSLLDNYAEIDNTKLRENLIYFLSEVAPVAEELGSKLAIHPDDPPFSVLGLPRIVSTEKDIKTILEAVPLNANGLCYCTGSLGADPKNNLEKIIDDCGDRIHFLHLRNTFRESENIFRESAHLEGDTKMEVIIEKLLLLMNKTKVSLPMRPDHGFLHDVDEKTEAYPGYSLVGRLKGLAELRGLEMGIAYKLKN</sequence>
<keyword evidence="6 9" id="KW-0408">Iron</keyword>
<dbReference type="EMBL" id="FRBY01000003">
    <property type="protein sequence ID" value="SHM13767.1"/>
    <property type="molecule type" value="Genomic_DNA"/>
</dbReference>
<evidence type="ECO:0000256" key="7">
    <source>
        <dbReference type="ARBA" id="ARBA00023211"/>
    </source>
</evidence>
<keyword evidence="7 9" id="KW-0464">Manganese</keyword>
<dbReference type="PIRSF" id="PIRSF016049">
    <property type="entry name" value="Man_dehyd"/>
    <property type="match status" value="1"/>
</dbReference>
<evidence type="ECO:0000256" key="1">
    <source>
        <dbReference type="ARBA" id="ARBA00001794"/>
    </source>
</evidence>
<protein>
    <recommendedName>
        <fullName evidence="5 9">Mannonate dehydratase</fullName>
        <ecNumber evidence="5 9">4.2.1.8</ecNumber>
    </recommendedName>
    <alternativeName>
        <fullName evidence="9">D-mannonate hydro-lyase</fullName>
    </alternativeName>
</protein>
<keyword evidence="11" id="KW-1185">Reference proteome</keyword>
<dbReference type="STRING" id="29534.SAMN05444366_2485"/>
<evidence type="ECO:0000256" key="5">
    <source>
        <dbReference type="ARBA" id="ARBA00012927"/>
    </source>
</evidence>
<organism evidence="10 11">
    <name type="scientific">Flavobacterium saccharophilum</name>
    <dbReference type="NCBI Taxonomy" id="29534"/>
    <lineage>
        <taxon>Bacteria</taxon>
        <taxon>Pseudomonadati</taxon>
        <taxon>Bacteroidota</taxon>
        <taxon>Flavobacteriia</taxon>
        <taxon>Flavobacteriales</taxon>
        <taxon>Flavobacteriaceae</taxon>
        <taxon>Flavobacterium</taxon>
    </lineage>
</organism>
<dbReference type="PANTHER" id="PTHR30387:SF2">
    <property type="entry name" value="MANNONATE DEHYDRATASE"/>
    <property type="match status" value="1"/>
</dbReference>
<dbReference type="Gene3D" id="3.20.20.150">
    <property type="entry name" value="Divalent-metal-dependent TIM barrel enzymes"/>
    <property type="match status" value="1"/>
</dbReference>
<dbReference type="UniPathway" id="UPA00246"/>
<dbReference type="GO" id="GO:0042840">
    <property type="term" value="P:D-glucuronate catabolic process"/>
    <property type="evidence" value="ECO:0007669"/>
    <property type="project" value="TreeGrafter"/>
</dbReference>
<evidence type="ECO:0000313" key="11">
    <source>
        <dbReference type="Proteomes" id="UP000184121"/>
    </source>
</evidence>
<evidence type="ECO:0000256" key="8">
    <source>
        <dbReference type="ARBA" id="ARBA00023239"/>
    </source>
</evidence>
<gene>
    <name evidence="9" type="primary">uxuA</name>
    <name evidence="10" type="ORF">SAMN05444366_2485</name>
</gene>
<dbReference type="EC" id="4.2.1.8" evidence="5 9"/>
<accession>A0A1M7GCU5</accession>
<dbReference type="GO" id="GO:0008927">
    <property type="term" value="F:mannonate dehydratase activity"/>
    <property type="evidence" value="ECO:0007669"/>
    <property type="project" value="UniProtKB-UniRule"/>
</dbReference>
<dbReference type="SUPFAM" id="SSF51658">
    <property type="entry name" value="Xylose isomerase-like"/>
    <property type="match status" value="1"/>
</dbReference>
<keyword evidence="8 9" id="KW-0456">Lyase</keyword>
<dbReference type="PANTHER" id="PTHR30387">
    <property type="entry name" value="MANNONATE DEHYDRATASE"/>
    <property type="match status" value="1"/>
</dbReference>
<comment type="cofactor">
    <cofactor evidence="9">
        <name>Fe(2+)</name>
        <dbReference type="ChEBI" id="CHEBI:29033"/>
    </cofactor>
    <cofactor evidence="9">
        <name>Mn(2+)</name>
        <dbReference type="ChEBI" id="CHEBI:29035"/>
    </cofactor>
</comment>
<evidence type="ECO:0000256" key="9">
    <source>
        <dbReference type="HAMAP-Rule" id="MF_00106"/>
    </source>
</evidence>
<dbReference type="InterPro" id="IPR004628">
    <property type="entry name" value="Man_deHydtase"/>
</dbReference>
<proteinExistence type="inferred from homology"/>
<dbReference type="GO" id="GO:0008198">
    <property type="term" value="F:ferrous iron binding"/>
    <property type="evidence" value="ECO:0007669"/>
    <property type="project" value="TreeGrafter"/>
</dbReference>
<dbReference type="Proteomes" id="UP000184121">
    <property type="component" value="Unassembled WGS sequence"/>
</dbReference>
<comment type="catalytic activity">
    <reaction evidence="1 9">
        <text>D-mannonate = 2-dehydro-3-deoxy-D-gluconate + H2O</text>
        <dbReference type="Rhea" id="RHEA:20097"/>
        <dbReference type="ChEBI" id="CHEBI:15377"/>
        <dbReference type="ChEBI" id="CHEBI:17767"/>
        <dbReference type="ChEBI" id="CHEBI:57990"/>
        <dbReference type="EC" id="4.2.1.8"/>
    </reaction>
</comment>
<dbReference type="HAMAP" id="MF_00106">
    <property type="entry name" value="UxuA"/>
    <property type="match status" value="1"/>
</dbReference>